<dbReference type="Proteomes" id="UP000249915">
    <property type="component" value="Unassembled WGS sequence"/>
</dbReference>
<dbReference type="OrthoDB" id="9803436at2"/>
<dbReference type="InterPro" id="IPR011559">
    <property type="entry name" value="Initiation_fac_2B_a/b/d"/>
</dbReference>
<evidence type="ECO:0000313" key="5">
    <source>
        <dbReference type="Proteomes" id="UP000249915"/>
    </source>
</evidence>
<name>A0A2V4AZ57_9PSEU</name>
<dbReference type="NCBIfam" id="TIGR00512">
    <property type="entry name" value="salvage_mtnA"/>
    <property type="match status" value="1"/>
</dbReference>
<keyword evidence="5" id="KW-1185">Reference proteome</keyword>
<protein>
    <recommendedName>
        <fullName evidence="3">Methylthioribose-1-phosphate isomerase</fullName>
        <shortName evidence="3">M1Pi</shortName>
        <shortName evidence="3">MTR-1-P isomerase</shortName>
        <ecNumber evidence="3">5.3.1.23</ecNumber>
    </recommendedName>
    <alternativeName>
        <fullName evidence="3">S-methyl-5-thioribose-1-phosphate isomerase</fullName>
    </alternativeName>
</protein>
<feature type="binding site" evidence="3">
    <location>
        <position position="203"/>
    </location>
    <ligand>
        <name>substrate</name>
    </ligand>
</feature>
<comment type="catalytic activity">
    <reaction evidence="2 3">
        <text>5-(methylsulfanyl)-alpha-D-ribose 1-phosphate = 5-(methylsulfanyl)-D-ribulose 1-phosphate</text>
        <dbReference type="Rhea" id="RHEA:19989"/>
        <dbReference type="ChEBI" id="CHEBI:58533"/>
        <dbReference type="ChEBI" id="CHEBI:58548"/>
        <dbReference type="EC" id="5.3.1.23"/>
    </reaction>
</comment>
<comment type="caution">
    <text evidence="4">The sequence shown here is derived from an EMBL/GenBank/DDBJ whole genome shotgun (WGS) entry which is preliminary data.</text>
</comment>
<proteinExistence type="inferred from homology"/>
<dbReference type="SUPFAM" id="SSF100950">
    <property type="entry name" value="NagB/RpiA/CoA transferase-like"/>
    <property type="match status" value="1"/>
</dbReference>
<organism evidence="4 5">
    <name type="scientific">Prauserella muralis</name>
    <dbReference type="NCBI Taxonomy" id="588067"/>
    <lineage>
        <taxon>Bacteria</taxon>
        <taxon>Bacillati</taxon>
        <taxon>Actinomycetota</taxon>
        <taxon>Actinomycetes</taxon>
        <taxon>Pseudonocardiales</taxon>
        <taxon>Pseudonocardiaceae</taxon>
        <taxon>Prauserella</taxon>
    </lineage>
</organism>
<keyword evidence="3" id="KW-0028">Amino-acid biosynthesis</keyword>
<dbReference type="HAMAP" id="MF_01678">
    <property type="entry name" value="Salvage_MtnA"/>
    <property type="match status" value="1"/>
</dbReference>
<dbReference type="InterPro" id="IPR037171">
    <property type="entry name" value="NagB/RpiA_transferase-like"/>
</dbReference>
<feature type="site" description="Transition state stabilizer" evidence="3">
    <location>
        <position position="164"/>
    </location>
</feature>
<dbReference type="NCBIfam" id="TIGR00524">
    <property type="entry name" value="eIF-2B_rel"/>
    <property type="match status" value="1"/>
</dbReference>
<dbReference type="GO" id="GO:0019509">
    <property type="term" value="P:L-methionine salvage from methylthioadenosine"/>
    <property type="evidence" value="ECO:0007669"/>
    <property type="project" value="UniProtKB-UniRule"/>
</dbReference>
<dbReference type="NCBIfam" id="NF004326">
    <property type="entry name" value="PRK05720.1"/>
    <property type="match status" value="1"/>
</dbReference>
<dbReference type="GO" id="GO:0046523">
    <property type="term" value="F:S-methyl-5-thioribose-1-phosphate isomerase activity"/>
    <property type="evidence" value="ECO:0007669"/>
    <property type="project" value="UniProtKB-UniRule"/>
</dbReference>
<keyword evidence="1 3" id="KW-0413">Isomerase</keyword>
<feature type="active site" description="Proton donor" evidence="3">
    <location>
        <position position="244"/>
    </location>
</feature>
<comment type="similarity">
    <text evidence="3">Belongs to the EIF-2B alpha/beta/delta subunits family. MtnA subfamily.</text>
</comment>
<keyword evidence="3" id="KW-0486">Methionine biosynthesis</keyword>
<accession>A0A2V4AZ57</accession>
<dbReference type="InterPro" id="IPR042529">
    <property type="entry name" value="IF_2B-like_C"/>
</dbReference>
<feature type="binding site" evidence="3">
    <location>
        <position position="99"/>
    </location>
    <ligand>
        <name>substrate</name>
    </ligand>
</feature>
<dbReference type="Pfam" id="PF01008">
    <property type="entry name" value="IF-2B"/>
    <property type="match status" value="1"/>
</dbReference>
<dbReference type="AlphaFoldDB" id="A0A2V4AZ57"/>
<dbReference type="PANTHER" id="PTHR43475">
    <property type="entry name" value="METHYLTHIORIBOSE-1-PHOSPHATE ISOMERASE"/>
    <property type="match status" value="1"/>
</dbReference>
<dbReference type="InterPro" id="IPR000649">
    <property type="entry name" value="IF-2B-related"/>
</dbReference>
<dbReference type="InterPro" id="IPR027363">
    <property type="entry name" value="M1Pi_N"/>
</dbReference>
<reference evidence="4 5" key="1">
    <citation type="submission" date="2016-07" db="EMBL/GenBank/DDBJ databases">
        <title>Draft genome sequence of Prauserella muralis DSM 45305, isolated from a mould-covered wall in an indoor environment.</title>
        <authorList>
            <person name="Ruckert C."/>
            <person name="Albersmeier A."/>
            <person name="Jiang C.-L."/>
            <person name="Jiang Y."/>
            <person name="Kalinowski J."/>
            <person name="Schneider O."/>
            <person name="Winkler A."/>
            <person name="Zotchev S.B."/>
        </authorList>
    </citation>
    <scope>NUCLEOTIDE SEQUENCE [LARGE SCALE GENOMIC DNA]</scope>
    <source>
        <strain evidence="4 5">DSM 45305</strain>
    </source>
</reference>
<comment type="pathway">
    <text evidence="3">Amino-acid biosynthesis; L-methionine biosynthesis via salvage pathway; L-methionine from S-methyl-5-thio-alpha-D-ribose 1-phosphate: step 1/6.</text>
</comment>
<dbReference type="Gene3D" id="3.40.50.10470">
    <property type="entry name" value="Translation initiation factor eif-2b, domain 2"/>
    <property type="match status" value="1"/>
</dbReference>
<comment type="function">
    <text evidence="3">Catalyzes the interconversion of methylthioribose-1-phosphate (MTR-1-P) into methylthioribulose-1-phosphate (MTRu-1-P).</text>
</comment>
<dbReference type="FunFam" id="3.40.50.10470:FF:000006">
    <property type="entry name" value="Methylthioribose-1-phosphate isomerase"/>
    <property type="match status" value="1"/>
</dbReference>
<dbReference type="Gene3D" id="1.20.120.420">
    <property type="entry name" value="translation initiation factor eif-2b, domain 1"/>
    <property type="match status" value="1"/>
</dbReference>
<feature type="binding site" evidence="3">
    <location>
        <begin position="254"/>
        <end position="255"/>
    </location>
    <ligand>
        <name>substrate</name>
    </ligand>
</feature>
<dbReference type="EC" id="5.3.1.23" evidence="3"/>
<evidence type="ECO:0000256" key="3">
    <source>
        <dbReference type="HAMAP-Rule" id="MF_01678"/>
    </source>
</evidence>
<evidence type="ECO:0000256" key="2">
    <source>
        <dbReference type="ARBA" id="ARBA00052401"/>
    </source>
</evidence>
<dbReference type="EMBL" id="MASW01000002">
    <property type="protein sequence ID" value="PXY27013.1"/>
    <property type="molecule type" value="Genomic_DNA"/>
</dbReference>
<sequence length="344" mass="35600">MWVNRVTGRRDNGGVARTIDWDEHEAAIVLVDQCALPATYRLLHVASVDDLIAAIQRLAVRGAPALGAAGALGVALAARVHGTDTAAVHADAQRLAAARPTAVNLRWGVERALAALPEGAGAVLAEARSMLAEDERVNREASAHAADLVLQRCARRPLRLLTHCNTGHLAAVAWGTALGAVWHLHAAGHVEYVLADETRPLLQGARLTAWELARAGVPYRLLPDSAAAAAMAQGLVDCVLVGADRVAANGDVANKVGTYGLAVAAARHGIPFVVVAPSSTVDKTVPDGGAIVIEQRDAGELTHVAGARIAPDGAPVFNPAFDVTPVELVTAVVTEHGIFAGAAR</sequence>
<dbReference type="PANTHER" id="PTHR43475:SF1">
    <property type="entry name" value="METHYLTHIORIBOSE-1-PHOSPHATE ISOMERASE"/>
    <property type="match status" value="1"/>
</dbReference>
<evidence type="ECO:0000313" key="4">
    <source>
        <dbReference type="EMBL" id="PXY27013.1"/>
    </source>
</evidence>
<evidence type="ECO:0000256" key="1">
    <source>
        <dbReference type="ARBA" id="ARBA00023235"/>
    </source>
</evidence>
<gene>
    <name evidence="3" type="primary">mtnA</name>
    <name evidence="4" type="ORF">BAY60_10985</name>
</gene>
<feature type="binding site" evidence="3">
    <location>
        <begin position="61"/>
        <end position="63"/>
    </location>
    <ligand>
        <name>substrate</name>
    </ligand>
</feature>
<dbReference type="InterPro" id="IPR005251">
    <property type="entry name" value="IF-M1Pi"/>
</dbReference>
<dbReference type="UniPathway" id="UPA00904">
    <property type="reaction ID" value="UER00874"/>
</dbReference>